<organism evidence="1 2">
    <name type="scientific">Meloidogyne javanica</name>
    <name type="common">Root-knot nematode worm</name>
    <dbReference type="NCBI Taxonomy" id="6303"/>
    <lineage>
        <taxon>Eukaryota</taxon>
        <taxon>Metazoa</taxon>
        <taxon>Ecdysozoa</taxon>
        <taxon>Nematoda</taxon>
        <taxon>Chromadorea</taxon>
        <taxon>Rhabditida</taxon>
        <taxon>Tylenchina</taxon>
        <taxon>Tylenchomorpha</taxon>
        <taxon>Tylenchoidea</taxon>
        <taxon>Meloidogynidae</taxon>
        <taxon>Meloidogyninae</taxon>
        <taxon>Meloidogyne</taxon>
        <taxon>Meloidogyne incognita group</taxon>
    </lineage>
</organism>
<proteinExistence type="predicted"/>
<evidence type="ECO:0000313" key="2">
    <source>
        <dbReference type="WBParaSite" id="scaffold6004_cov278.g10298"/>
    </source>
</evidence>
<reference evidence="2" key="1">
    <citation type="submission" date="2022-11" db="UniProtKB">
        <authorList>
            <consortium name="WormBaseParasite"/>
        </authorList>
    </citation>
    <scope>IDENTIFICATION</scope>
</reference>
<sequence>GKVLERFHGVTAGLDQLDAFDNLTDIEKRAFDKGFNELFVVFKLSANVNEAFKEIISGVTWHEGEEHVDFSNKKDKLKLLLERCINKVFVADVSAINSIWMHFSDVAAEHMGLLVNRFKAGRGLLAAAK</sequence>
<evidence type="ECO:0000313" key="1">
    <source>
        <dbReference type="Proteomes" id="UP000887561"/>
    </source>
</evidence>
<protein>
    <submittedName>
        <fullName evidence="2">Uncharacterized protein</fullName>
    </submittedName>
</protein>
<name>A0A915MW03_MELJA</name>
<accession>A0A915MW03</accession>
<dbReference type="WBParaSite" id="scaffold6004_cov278.g10298">
    <property type="protein sequence ID" value="scaffold6004_cov278.g10298"/>
    <property type="gene ID" value="scaffold6004_cov278.g10298"/>
</dbReference>
<dbReference type="AlphaFoldDB" id="A0A915MW03"/>
<dbReference type="Proteomes" id="UP000887561">
    <property type="component" value="Unplaced"/>
</dbReference>
<keyword evidence="1" id="KW-1185">Reference proteome</keyword>